<dbReference type="GO" id="GO:0016491">
    <property type="term" value="F:oxidoreductase activity"/>
    <property type="evidence" value="ECO:0007669"/>
    <property type="project" value="UniProtKB-KW"/>
</dbReference>
<dbReference type="PRINTS" id="PR00080">
    <property type="entry name" value="SDRFAMILY"/>
</dbReference>
<dbReference type="InterPro" id="IPR036291">
    <property type="entry name" value="NAD(P)-bd_dom_sf"/>
</dbReference>
<dbReference type="AlphaFoldDB" id="A0A2A6FSB3"/>
<dbReference type="EMBL" id="NAEP01000031">
    <property type="protein sequence ID" value="PDQ35609.1"/>
    <property type="molecule type" value="Genomic_DNA"/>
</dbReference>
<dbReference type="InterPro" id="IPR020904">
    <property type="entry name" value="Sc_DH/Rdtase_CS"/>
</dbReference>
<dbReference type="FunFam" id="3.40.50.720:FF:000084">
    <property type="entry name" value="Short-chain dehydrogenase reductase"/>
    <property type="match status" value="1"/>
</dbReference>
<dbReference type="PANTHER" id="PTHR43639:SF1">
    <property type="entry name" value="SHORT-CHAIN DEHYDROGENASE_REDUCTASE FAMILY PROTEIN"/>
    <property type="match status" value="1"/>
</dbReference>
<dbReference type="PANTHER" id="PTHR43639">
    <property type="entry name" value="OXIDOREDUCTASE, SHORT-CHAIN DEHYDROGENASE/REDUCTASE FAMILY (AFU_ORTHOLOGUE AFUA_5G02870)"/>
    <property type="match status" value="1"/>
</dbReference>
<evidence type="ECO:0000313" key="4">
    <source>
        <dbReference type="Proteomes" id="UP000219994"/>
    </source>
</evidence>
<proteinExistence type="inferred from homology"/>
<keyword evidence="2" id="KW-0560">Oxidoreductase</keyword>
<reference evidence="4" key="1">
    <citation type="submission" date="2017-03" db="EMBL/GenBank/DDBJ databases">
        <authorList>
            <person name="Lund M.B."/>
        </authorList>
    </citation>
    <scope>NUCLEOTIDE SEQUENCE [LARGE SCALE GENOMIC DNA]</scope>
</reference>
<sequence length="263" mass="27944">MGNPESQRVVITGISRGIGRATALAFARQGARVAGLHRNKNPRVTTDIEAAIRTAGGEPLIHVGNVSSTADIDRLATTAAGKWGGIDTWVNNAAQLFVKPFLDTTDEEWDRILNSNFLGYVRGARAAARFMVPAQHGQIINVGSAVEVLPPTDMTVYVSAKGAISSLTRALAVELGPSGVTVNTLAPGATDTPLNDESWTEEVRETYRSRIPLHRIAGSDDIADAIVAFSSHSMRYVTGQVIFVDGGLTLNGSVGHREVTTDL</sequence>
<dbReference type="CDD" id="cd05233">
    <property type="entry name" value="SDR_c"/>
    <property type="match status" value="1"/>
</dbReference>
<name>A0A2A6FSB3_9MICO</name>
<organism evidence="3 4">
    <name type="scientific">Candidatus Lumbricidiphila eiseniae</name>
    <dbReference type="NCBI Taxonomy" id="1969409"/>
    <lineage>
        <taxon>Bacteria</taxon>
        <taxon>Bacillati</taxon>
        <taxon>Actinomycetota</taxon>
        <taxon>Actinomycetes</taxon>
        <taxon>Micrococcales</taxon>
        <taxon>Microbacteriaceae</taxon>
        <taxon>Candidatus Lumbricidiphila</taxon>
    </lineage>
</organism>
<comment type="similarity">
    <text evidence="1">Belongs to the short-chain dehydrogenases/reductases (SDR) family.</text>
</comment>
<dbReference type="InterPro" id="IPR002347">
    <property type="entry name" value="SDR_fam"/>
</dbReference>
<dbReference type="Proteomes" id="UP000219994">
    <property type="component" value="Unassembled WGS sequence"/>
</dbReference>
<comment type="caution">
    <text evidence="3">The sequence shown here is derived from an EMBL/GenBank/DDBJ whole genome shotgun (WGS) entry which is preliminary data.</text>
</comment>
<evidence type="ECO:0000313" key="3">
    <source>
        <dbReference type="EMBL" id="PDQ35609.1"/>
    </source>
</evidence>
<evidence type="ECO:0000256" key="2">
    <source>
        <dbReference type="ARBA" id="ARBA00023002"/>
    </source>
</evidence>
<gene>
    <name evidence="3" type="ORF">B5766_05195</name>
</gene>
<dbReference type="SUPFAM" id="SSF51735">
    <property type="entry name" value="NAD(P)-binding Rossmann-fold domains"/>
    <property type="match status" value="1"/>
</dbReference>
<dbReference type="Gene3D" id="3.40.50.720">
    <property type="entry name" value="NAD(P)-binding Rossmann-like Domain"/>
    <property type="match status" value="1"/>
</dbReference>
<dbReference type="Pfam" id="PF13561">
    <property type="entry name" value="adh_short_C2"/>
    <property type="match status" value="1"/>
</dbReference>
<dbReference type="PROSITE" id="PS00061">
    <property type="entry name" value="ADH_SHORT"/>
    <property type="match status" value="1"/>
</dbReference>
<dbReference type="PRINTS" id="PR00081">
    <property type="entry name" value="GDHRDH"/>
</dbReference>
<accession>A0A2A6FSB3</accession>
<evidence type="ECO:0000256" key="1">
    <source>
        <dbReference type="ARBA" id="ARBA00006484"/>
    </source>
</evidence>
<protein>
    <submittedName>
        <fullName evidence="3">SDR family oxidoreductase</fullName>
    </submittedName>
</protein>